<comment type="caution">
    <text evidence="1">The sequence shown here is derived from an EMBL/GenBank/DDBJ whole genome shotgun (WGS) entry which is preliminary data.</text>
</comment>
<evidence type="ECO:0000313" key="1">
    <source>
        <dbReference type="EMBL" id="KAB1070179.1"/>
    </source>
</evidence>
<organism evidence="1 2">
    <name type="scientific">Methylobacterium soli</name>
    <dbReference type="NCBI Taxonomy" id="553447"/>
    <lineage>
        <taxon>Bacteria</taxon>
        <taxon>Pseudomonadati</taxon>
        <taxon>Pseudomonadota</taxon>
        <taxon>Alphaproteobacteria</taxon>
        <taxon>Hyphomicrobiales</taxon>
        <taxon>Methylobacteriaceae</taxon>
        <taxon>Methylobacterium</taxon>
    </lineage>
</organism>
<evidence type="ECO:0000313" key="2">
    <source>
        <dbReference type="Proteomes" id="UP000474159"/>
    </source>
</evidence>
<accession>A0A6L3SPN9</accession>
<keyword evidence="2" id="KW-1185">Reference proteome</keyword>
<reference evidence="1 2" key="1">
    <citation type="submission" date="2019-09" db="EMBL/GenBank/DDBJ databases">
        <title>YIM 48816 draft genome.</title>
        <authorList>
            <person name="Jiang L."/>
        </authorList>
    </citation>
    <scope>NUCLEOTIDE SEQUENCE [LARGE SCALE GENOMIC DNA]</scope>
    <source>
        <strain evidence="1 2">YIM 48816</strain>
    </source>
</reference>
<dbReference type="RefSeq" id="WP_151005406.1">
    <property type="nucleotide sequence ID" value="NZ_BPQY01000415.1"/>
</dbReference>
<proteinExistence type="predicted"/>
<gene>
    <name evidence="1" type="ORF">F6X53_30395</name>
</gene>
<dbReference type="EMBL" id="VZZK01000067">
    <property type="protein sequence ID" value="KAB1070179.1"/>
    <property type="molecule type" value="Genomic_DNA"/>
</dbReference>
<protein>
    <submittedName>
        <fullName evidence="1">Uncharacterized protein</fullName>
    </submittedName>
</protein>
<sequence length="86" mass="9440">MPINDRQLEFSPLSGRVTRDGFTVEVKIYRFCGEAADWALEVIDHEGGSTVWSELFASDDAAYEAFRLAVDEDGIGSFAGPGETLH</sequence>
<dbReference type="AlphaFoldDB" id="A0A6L3SPN9"/>
<name>A0A6L3SPN9_9HYPH</name>
<dbReference type="Proteomes" id="UP000474159">
    <property type="component" value="Unassembled WGS sequence"/>
</dbReference>
<dbReference type="OrthoDB" id="7864523at2"/>